<dbReference type="Proteomes" id="UP000240904">
    <property type="component" value="Unassembled WGS sequence"/>
</dbReference>
<dbReference type="InterPro" id="IPR019639">
    <property type="entry name" value="DUF2505"/>
</dbReference>
<name>A0A2T3N1S5_9GAMM</name>
<dbReference type="OrthoDB" id="6194561at2"/>
<comment type="caution">
    <text evidence="1">The sequence shown here is derived from an EMBL/GenBank/DDBJ whole genome shotgun (WGS) entry which is preliminary data.</text>
</comment>
<dbReference type="RefSeq" id="WP_107282600.1">
    <property type="nucleotide sequence ID" value="NZ_PYMC01000003.1"/>
</dbReference>
<dbReference type="AlphaFoldDB" id="A0A2T3N1S5"/>
<keyword evidence="2" id="KW-1185">Reference proteome</keyword>
<reference evidence="1 2" key="1">
    <citation type="submission" date="2018-03" db="EMBL/GenBank/DDBJ databases">
        <title>Whole genome sequencing of Histamine producing bacteria.</title>
        <authorList>
            <person name="Butler K."/>
        </authorList>
    </citation>
    <scope>NUCLEOTIDE SEQUENCE [LARGE SCALE GENOMIC DNA]</scope>
    <source>
        <strain evidence="1 2">DSM 16190</strain>
    </source>
</reference>
<dbReference type="Pfam" id="PF10698">
    <property type="entry name" value="DUF2505"/>
    <property type="match status" value="1"/>
</dbReference>
<accession>A0A2T3N1S5</accession>
<gene>
    <name evidence="1" type="ORF">C9I89_06855</name>
</gene>
<evidence type="ECO:0000313" key="2">
    <source>
        <dbReference type="Proteomes" id="UP000240904"/>
    </source>
</evidence>
<dbReference type="EMBL" id="PYMC01000003">
    <property type="protein sequence ID" value="PSW06221.1"/>
    <property type="molecule type" value="Genomic_DNA"/>
</dbReference>
<proteinExistence type="predicted"/>
<evidence type="ECO:0000313" key="1">
    <source>
        <dbReference type="EMBL" id="PSW06221.1"/>
    </source>
</evidence>
<sequence>MQVSVIHDYLEDLDTILRFFSEEELITEKYLSLGAKSVRINRLEETDDGFLVETQRDMPANVPGMLKSILGSDNTIKQSEKWCWQEDGNLLCEMKVDIIGVPATISGQMVFSEPASGPATQNKVAVTISSSLPFIGSALVSFISDDIRQQMQAEYDFLREALPQLAE</sequence>
<organism evidence="1 2">
    <name type="scientific">Photobacterium lipolyticum</name>
    <dbReference type="NCBI Taxonomy" id="266810"/>
    <lineage>
        <taxon>Bacteria</taxon>
        <taxon>Pseudomonadati</taxon>
        <taxon>Pseudomonadota</taxon>
        <taxon>Gammaproteobacteria</taxon>
        <taxon>Vibrionales</taxon>
        <taxon>Vibrionaceae</taxon>
        <taxon>Photobacterium</taxon>
    </lineage>
</organism>
<protein>
    <submittedName>
        <fullName evidence="1">DUF2505 domain-containing protein</fullName>
    </submittedName>
</protein>